<reference evidence="1 2" key="1">
    <citation type="journal article" date="2015" name="Antonie Van Leeuwenhoek">
        <title>Streptomyces klenkii sp. nov., isolated from deep marine sediment.</title>
        <authorList>
            <person name="Veyisoglu A."/>
            <person name="Sahin N."/>
        </authorList>
    </citation>
    <scope>NUCLEOTIDE SEQUENCE [LARGE SCALE GENOMIC DNA]</scope>
    <source>
        <strain evidence="1 2">KCTC 29202</strain>
    </source>
</reference>
<sequence>MHESGEAFMIKQLRRRAYRPRELLGLRRVRLYEARPSCFTFLANNGVPARILAR</sequence>
<dbReference type="AlphaFoldDB" id="A0A3B0B181"/>
<name>A0A3B0B181_9ACTN</name>
<keyword evidence="2" id="KW-1185">Reference proteome</keyword>
<organism evidence="1 2">
    <name type="scientific">Streptomyces klenkii</name>
    <dbReference type="NCBI Taxonomy" id="1420899"/>
    <lineage>
        <taxon>Bacteria</taxon>
        <taxon>Bacillati</taxon>
        <taxon>Actinomycetota</taxon>
        <taxon>Actinomycetes</taxon>
        <taxon>Kitasatosporales</taxon>
        <taxon>Streptomycetaceae</taxon>
        <taxon>Streptomyces</taxon>
    </lineage>
</organism>
<evidence type="ECO:0000313" key="2">
    <source>
        <dbReference type="Proteomes" id="UP000270343"/>
    </source>
</evidence>
<gene>
    <name evidence="1" type="ORF">D7231_24730</name>
</gene>
<dbReference type="EMBL" id="RBAM01000010">
    <property type="protein sequence ID" value="RKN66019.1"/>
    <property type="molecule type" value="Genomic_DNA"/>
</dbReference>
<accession>A0A3B0B181</accession>
<dbReference type="OrthoDB" id="4326943at2"/>
<comment type="caution">
    <text evidence="1">The sequence shown here is derived from an EMBL/GenBank/DDBJ whole genome shotgun (WGS) entry which is preliminary data.</text>
</comment>
<dbReference type="Proteomes" id="UP000270343">
    <property type="component" value="Unassembled WGS sequence"/>
</dbReference>
<protein>
    <submittedName>
        <fullName evidence="1">Integrase</fullName>
    </submittedName>
</protein>
<proteinExistence type="predicted"/>
<evidence type="ECO:0000313" key="1">
    <source>
        <dbReference type="EMBL" id="RKN66019.1"/>
    </source>
</evidence>